<dbReference type="STRING" id="754436.JCM19237_3264"/>
<protein>
    <submittedName>
        <fullName evidence="1">Uncharacterized protein</fullName>
    </submittedName>
</protein>
<accession>A0A090QVT9</accession>
<name>A0A090QVT9_9GAMM</name>
<dbReference type="AlphaFoldDB" id="A0A090QVT9"/>
<evidence type="ECO:0000313" key="2">
    <source>
        <dbReference type="Proteomes" id="UP000029227"/>
    </source>
</evidence>
<proteinExistence type="predicted"/>
<comment type="caution">
    <text evidence="1">The sequence shown here is derived from an EMBL/GenBank/DDBJ whole genome shotgun (WGS) entry which is preliminary data.</text>
</comment>
<evidence type="ECO:0000313" key="1">
    <source>
        <dbReference type="EMBL" id="GAL07325.1"/>
    </source>
</evidence>
<dbReference type="Proteomes" id="UP000029227">
    <property type="component" value="Unassembled WGS sequence"/>
</dbReference>
<dbReference type="EMBL" id="BBMN01000016">
    <property type="protein sequence ID" value="GAL07325.1"/>
    <property type="molecule type" value="Genomic_DNA"/>
</dbReference>
<reference evidence="1 2" key="1">
    <citation type="journal article" date="2014" name="Genome Announc.">
        <title>Draft Genome Sequences of Two Vibrionaceae Species, Vibrio ponticus C121 and Photobacterium aphoticum C119, Isolated as Coral Reef Microbiota.</title>
        <authorList>
            <person name="Al-saari N."/>
            <person name="Meirelles P.M."/>
            <person name="Mino S."/>
            <person name="Suda W."/>
            <person name="Oshima K."/>
            <person name="Hattori M."/>
            <person name="Ohkuma M."/>
            <person name="Thompson F.L."/>
            <person name="Gomez-Gil B."/>
            <person name="Sawabe T."/>
            <person name="Sawabe T."/>
        </authorList>
    </citation>
    <scope>NUCLEOTIDE SEQUENCE [LARGE SCALE GENOMIC DNA]</scope>
    <source>
        <strain evidence="1 2">JCM 19237</strain>
    </source>
</reference>
<organism evidence="1 2">
    <name type="scientific">Photobacterium aphoticum</name>
    <dbReference type="NCBI Taxonomy" id="754436"/>
    <lineage>
        <taxon>Bacteria</taxon>
        <taxon>Pseudomonadati</taxon>
        <taxon>Pseudomonadota</taxon>
        <taxon>Gammaproteobacteria</taxon>
        <taxon>Vibrionales</taxon>
        <taxon>Vibrionaceae</taxon>
        <taxon>Photobacterium</taxon>
    </lineage>
</organism>
<sequence>MILQTMKTMRIPREIFSLFVNFSHRDFALSQDEKIWICLLM</sequence>
<gene>
    <name evidence="1" type="ORF">JCM19237_3264</name>
</gene>